<dbReference type="KEGG" id="tsy:THSYN_01915"/>
<gene>
    <name evidence="1" type="ORF">THSYN_01915</name>
</gene>
<name>A0A2K8U2T2_9GAMM</name>
<sequence>MQDHRADHSSALHFFTSTQVLSGYVQCPKEMRLLDLLNGGPRLGATRDRAFLEISPAPSGNGVAAPQVPKTYVSKPSIQLVAVDDPNLARGVGAQPDIKPYPFTHKSAVRVHLQLQDYCVAGDLHLAAGQSIAAVLNEDAQFIPLTDATVGREHGRGERLFTSRPLVLVNKGQIVSLRRESAAA</sequence>
<evidence type="ECO:0000313" key="2">
    <source>
        <dbReference type="Proteomes" id="UP000232638"/>
    </source>
</evidence>
<protein>
    <submittedName>
        <fullName evidence="1">Uncharacterized protein</fullName>
    </submittedName>
</protein>
<dbReference type="InterPro" id="IPR049210">
    <property type="entry name" value="DUF6812"/>
</dbReference>
<accession>A0A2K8U2T2</accession>
<dbReference type="Proteomes" id="UP000232638">
    <property type="component" value="Chromosome"/>
</dbReference>
<dbReference type="RefSeq" id="WP_100917650.1">
    <property type="nucleotide sequence ID" value="NZ_CP020370.1"/>
</dbReference>
<reference evidence="1 2" key="1">
    <citation type="submission" date="2017-03" db="EMBL/GenBank/DDBJ databases">
        <title>Complete genome sequence of Candidatus 'Thiodictyon syntrophicum' sp. nov. strain Cad16T, a photolithoautotroph purple sulfur bacterium isolated from an alpine meromictic lake.</title>
        <authorList>
            <person name="Luedin S.M."/>
            <person name="Pothier J.F."/>
            <person name="Danza F."/>
            <person name="Storelli N."/>
            <person name="Wittwer M."/>
            <person name="Tonolla M."/>
        </authorList>
    </citation>
    <scope>NUCLEOTIDE SEQUENCE [LARGE SCALE GENOMIC DNA]</scope>
    <source>
        <strain evidence="1 2">Cad16T</strain>
    </source>
</reference>
<organism evidence="1 2">
    <name type="scientific">Candidatus Thiodictyon syntrophicum</name>
    <dbReference type="NCBI Taxonomy" id="1166950"/>
    <lineage>
        <taxon>Bacteria</taxon>
        <taxon>Pseudomonadati</taxon>
        <taxon>Pseudomonadota</taxon>
        <taxon>Gammaproteobacteria</taxon>
        <taxon>Chromatiales</taxon>
        <taxon>Chromatiaceae</taxon>
        <taxon>Thiodictyon</taxon>
    </lineage>
</organism>
<proteinExistence type="predicted"/>
<dbReference type="Pfam" id="PF20660">
    <property type="entry name" value="DUF6812"/>
    <property type="match status" value="1"/>
</dbReference>
<evidence type="ECO:0000313" key="1">
    <source>
        <dbReference type="EMBL" id="AUB79835.1"/>
    </source>
</evidence>
<dbReference type="AlphaFoldDB" id="A0A2K8U2T2"/>
<dbReference type="EMBL" id="CP020370">
    <property type="protein sequence ID" value="AUB79835.1"/>
    <property type="molecule type" value="Genomic_DNA"/>
</dbReference>
<keyword evidence="2" id="KW-1185">Reference proteome</keyword>